<evidence type="ECO:0000313" key="3">
    <source>
        <dbReference type="Proteomes" id="UP001597178"/>
    </source>
</evidence>
<feature type="compositionally biased region" description="Polar residues" evidence="1">
    <location>
        <begin position="23"/>
        <end position="34"/>
    </location>
</feature>
<name>A0ABW3ZNW3_9BACI</name>
<sequence length="68" mass="8092">MPVTRNHQRESHSSKTNEERQQRQLNAISSSINSHKLKKQDSLHVDHKGHVNIDSKHQDYQYWVEDDD</sequence>
<comment type="caution">
    <text evidence="2">The sequence shown here is derived from an EMBL/GenBank/DDBJ whole genome shotgun (WGS) entry which is preliminary data.</text>
</comment>
<dbReference type="EMBL" id="JBHTNH010000001">
    <property type="protein sequence ID" value="MFD1360066.1"/>
    <property type="molecule type" value="Genomic_DNA"/>
</dbReference>
<feature type="compositionally biased region" description="Basic and acidic residues" evidence="1">
    <location>
        <begin position="7"/>
        <end position="22"/>
    </location>
</feature>
<protein>
    <submittedName>
        <fullName evidence="2">Uncharacterized protein</fullName>
    </submittedName>
</protein>
<dbReference type="RefSeq" id="WP_382396718.1">
    <property type="nucleotide sequence ID" value="NZ_JBHTNH010000001.1"/>
</dbReference>
<feature type="compositionally biased region" description="Basic and acidic residues" evidence="1">
    <location>
        <begin position="39"/>
        <end position="52"/>
    </location>
</feature>
<accession>A0ABW3ZNW3</accession>
<proteinExistence type="predicted"/>
<evidence type="ECO:0000313" key="2">
    <source>
        <dbReference type="EMBL" id="MFD1360066.1"/>
    </source>
</evidence>
<reference evidence="3" key="1">
    <citation type="journal article" date="2019" name="Int. J. Syst. Evol. Microbiol.">
        <title>The Global Catalogue of Microorganisms (GCM) 10K type strain sequencing project: providing services to taxonomists for standard genome sequencing and annotation.</title>
        <authorList>
            <consortium name="The Broad Institute Genomics Platform"/>
            <consortium name="The Broad Institute Genome Sequencing Center for Infectious Disease"/>
            <person name="Wu L."/>
            <person name="Ma J."/>
        </authorList>
    </citation>
    <scope>NUCLEOTIDE SEQUENCE [LARGE SCALE GENOMIC DNA]</scope>
    <source>
        <strain evidence="3">CCUG 54822</strain>
    </source>
</reference>
<gene>
    <name evidence="2" type="ORF">ACFQ4A_00070</name>
</gene>
<keyword evidence="3" id="KW-1185">Reference proteome</keyword>
<evidence type="ECO:0000256" key="1">
    <source>
        <dbReference type="SAM" id="MobiDB-lite"/>
    </source>
</evidence>
<dbReference type="Proteomes" id="UP001597178">
    <property type="component" value="Unassembled WGS sequence"/>
</dbReference>
<organism evidence="2 3">
    <name type="scientific">Lentibacillus salinarum</name>
    <dbReference type="NCBI Taxonomy" id="446820"/>
    <lineage>
        <taxon>Bacteria</taxon>
        <taxon>Bacillati</taxon>
        <taxon>Bacillota</taxon>
        <taxon>Bacilli</taxon>
        <taxon>Bacillales</taxon>
        <taxon>Bacillaceae</taxon>
        <taxon>Lentibacillus</taxon>
    </lineage>
</organism>
<feature type="region of interest" description="Disordered" evidence="1">
    <location>
        <begin position="1"/>
        <end position="52"/>
    </location>
</feature>